<reference evidence="1" key="1">
    <citation type="submission" date="2021-06" db="EMBL/GenBank/DDBJ databases">
        <authorList>
            <person name="Kallberg Y."/>
            <person name="Tangrot J."/>
            <person name="Rosling A."/>
        </authorList>
    </citation>
    <scope>NUCLEOTIDE SEQUENCE</scope>
    <source>
        <strain evidence="1">IN212</strain>
    </source>
</reference>
<evidence type="ECO:0000313" key="1">
    <source>
        <dbReference type="EMBL" id="CAG8819196.1"/>
    </source>
</evidence>
<dbReference type="Proteomes" id="UP000789396">
    <property type="component" value="Unassembled WGS sequence"/>
</dbReference>
<name>A0A9N9KD73_9GLOM</name>
<proteinExistence type="predicted"/>
<dbReference type="AlphaFoldDB" id="A0A9N9KD73"/>
<dbReference type="EMBL" id="CAJVPZ010097048">
    <property type="protein sequence ID" value="CAG8819196.1"/>
    <property type="molecule type" value="Genomic_DNA"/>
</dbReference>
<evidence type="ECO:0000313" key="2">
    <source>
        <dbReference type="Proteomes" id="UP000789396"/>
    </source>
</evidence>
<feature type="non-terminal residue" evidence="1">
    <location>
        <position position="67"/>
    </location>
</feature>
<sequence>MDKLEQRVTVSIINDLLSPHIAVINNYQDFADKFIVKLHSHLKTSEINIRNALPITVDLNNIDELDK</sequence>
<keyword evidence="2" id="KW-1185">Reference proteome</keyword>
<organism evidence="1 2">
    <name type="scientific">Racocetra fulgida</name>
    <dbReference type="NCBI Taxonomy" id="60492"/>
    <lineage>
        <taxon>Eukaryota</taxon>
        <taxon>Fungi</taxon>
        <taxon>Fungi incertae sedis</taxon>
        <taxon>Mucoromycota</taxon>
        <taxon>Glomeromycotina</taxon>
        <taxon>Glomeromycetes</taxon>
        <taxon>Diversisporales</taxon>
        <taxon>Gigasporaceae</taxon>
        <taxon>Racocetra</taxon>
    </lineage>
</organism>
<gene>
    <name evidence="1" type="ORF">RFULGI_LOCUS19489</name>
</gene>
<protein>
    <submittedName>
        <fullName evidence="1">1049_t:CDS:1</fullName>
    </submittedName>
</protein>
<accession>A0A9N9KD73</accession>
<comment type="caution">
    <text evidence="1">The sequence shown here is derived from an EMBL/GenBank/DDBJ whole genome shotgun (WGS) entry which is preliminary data.</text>
</comment>